<sequence length="57" mass="6383">MPSAIERGTTMRSTGDTRGSVRVTTKRLSLEMETSFKYLLTSRTLVCFLDGLVPCLR</sequence>
<dbReference type="Proteomes" id="UP000828390">
    <property type="component" value="Unassembled WGS sequence"/>
</dbReference>
<evidence type="ECO:0000256" key="1">
    <source>
        <dbReference type="SAM" id="MobiDB-lite"/>
    </source>
</evidence>
<protein>
    <submittedName>
        <fullName evidence="2">Uncharacterized protein</fullName>
    </submittedName>
</protein>
<name>A0A9D4RGN6_DREPO</name>
<keyword evidence="3" id="KW-1185">Reference proteome</keyword>
<evidence type="ECO:0000313" key="2">
    <source>
        <dbReference type="EMBL" id="KAH3865937.1"/>
    </source>
</evidence>
<feature type="compositionally biased region" description="Polar residues" evidence="1">
    <location>
        <begin position="10"/>
        <end position="20"/>
    </location>
</feature>
<gene>
    <name evidence="2" type="ORF">DPMN_028984</name>
</gene>
<feature type="region of interest" description="Disordered" evidence="1">
    <location>
        <begin position="1"/>
        <end position="20"/>
    </location>
</feature>
<dbReference type="AlphaFoldDB" id="A0A9D4RGN6"/>
<accession>A0A9D4RGN6</accession>
<comment type="caution">
    <text evidence="2">The sequence shown here is derived from an EMBL/GenBank/DDBJ whole genome shotgun (WGS) entry which is preliminary data.</text>
</comment>
<proteinExistence type="predicted"/>
<evidence type="ECO:0000313" key="3">
    <source>
        <dbReference type="Proteomes" id="UP000828390"/>
    </source>
</evidence>
<dbReference type="EMBL" id="JAIWYP010000002">
    <property type="protein sequence ID" value="KAH3865937.1"/>
    <property type="molecule type" value="Genomic_DNA"/>
</dbReference>
<reference evidence="2" key="2">
    <citation type="submission" date="2020-11" db="EMBL/GenBank/DDBJ databases">
        <authorList>
            <person name="McCartney M.A."/>
            <person name="Auch B."/>
            <person name="Kono T."/>
            <person name="Mallez S."/>
            <person name="Becker A."/>
            <person name="Gohl D.M."/>
            <person name="Silverstein K.A.T."/>
            <person name="Koren S."/>
            <person name="Bechman K.B."/>
            <person name="Herman A."/>
            <person name="Abrahante J.E."/>
            <person name="Garbe J."/>
        </authorList>
    </citation>
    <scope>NUCLEOTIDE SEQUENCE</scope>
    <source>
        <strain evidence="2">Duluth1</strain>
        <tissue evidence="2">Whole animal</tissue>
    </source>
</reference>
<organism evidence="2 3">
    <name type="scientific">Dreissena polymorpha</name>
    <name type="common">Zebra mussel</name>
    <name type="synonym">Mytilus polymorpha</name>
    <dbReference type="NCBI Taxonomy" id="45954"/>
    <lineage>
        <taxon>Eukaryota</taxon>
        <taxon>Metazoa</taxon>
        <taxon>Spiralia</taxon>
        <taxon>Lophotrochozoa</taxon>
        <taxon>Mollusca</taxon>
        <taxon>Bivalvia</taxon>
        <taxon>Autobranchia</taxon>
        <taxon>Heteroconchia</taxon>
        <taxon>Euheterodonta</taxon>
        <taxon>Imparidentia</taxon>
        <taxon>Neoheterodontei</taxon>
        <taxon>Myida</taxon>
        <taxon>Dreissenoidea</taxon>
        <taxon>Dreissenidae</taxon>
        <taxon>Dreissena</taxon>
    </lineage>
</organism>
<reference evidence="2" key="1">
    <citation type="journal article" date="2019" name="bioRxiv">
        <title>The Genome of the Zebra Mussel, Dreissena polymorpha: A Resource for Invasive Species Research.</title>
        <authorList>
            <person name="McCartney M.A."/>
            <person name="Auch B."/>
            <person name="Kono T."/>
            <person name="Mallez S."/>
            <person name="Zhang Y."/>
            <person name="Obille A."/>
            <person name="Becker A."/>
            <person name="Abrahante J.E."/>
            <person name="Garbe J."/>
            <person name="Badalamenti J.P."/>
            <person name="Herman A."/>
            <person name="Mangelson H."/>
            <person name="Liachko I."/>
            <person name="Sullivan S."/>
            <person name="Sone E.D."/>
            <person name="Koren S."/>
            <person name="Silverstein K.A.T."/>
            <person name="Beckman K.B."/>
            <person name="Gohl D.M."/>
        </authorList>
    </citation>
    <scope>NUCLEOTIDE SEQUENCE</scope>
    <source>
        <strain evidence="2">Duluth1</strain>
        <tissue evidence="2">Whole animal</tissue>
    </source>
</reference>